<sequence length="582" mass="59371">MAPKEEFAGEAAQALAAAAEAGVSLLAGDAARHESAIAKADLIVDALFGTGFRGTARGDAVGLIEAANRSGKPILAVDVPSGLQADTGTWDGPCIRASVTVTMGLPKVGLVLFPGAEMTGALYVGDIGYPQALMDDPSIATWLVTAAKVRELLPRRRPDTHKGTYGHVLILAGSVGYTGAAVLSTFGALRSGAGLVTVAVPQSVYPIVASKVTEGIAMPLADDGSALSPSAMARVDELLASCDVVAAGPGLSPAHGVARVVEELLGRDKPLVLDADGLNVLAGRADRLAKARPPVVITPHPGELGRLLKQPTPKIVEDRLGAARAAAARFRCVVVLKSAHTVVAKPDGEAAIVRTGNPGMASGGMGDVLTGAVAALIGQGLVPFDAAVAAAYLHGLAGDLGAQERGQVGLLASDVADGLAGGPDTPTAGLGIRDQGSETTTPMAFLVLQLLIPNPGSLIPLLEYPGALRRLSEKESAFTSRSPPVTLRGGGEKRVPGRALHQGDDCAAESRAGHPGGHAAGRVEGRLRHGVQLARTHFVVVAQAAVRREEHVPQPSGLPTFQKCRGFHDPRILGQDMPGAPP</sequence>
<comment type="function">
    <text evidence="9">Bifunctional enzyme that catalyzes the epimerization of the S- and R-forms of NAD(P)HX and the dehydration of the S-form of NAD(P)HX at the expense of ADP, which is converted to AMP. This allows the repair of both epimers of NAD(P)HX, a damaged form of NAD(P)H that is a result of enzymatic or heat-dependent hydration.</text>
</comment>
<evidence type="ECO:0000313" key="16">
    <source>
        <dbReference type="EMBL" id="TMI72830.1"/>
    </source>
</evidence>
<dbReference type="InterPro" id="IPR004443">
    <property type="entry name" value="YjeF_N_dom"/>
</dbReference>
<evidence type="ECO:0000256" key="6">
    <source>
        <dbReference type="ARBA" id="ARBA00022857"/>
    </source>
</evidence>
<dbReference type="InterPro" id="IPR029056">
    <property type="entry name" value="Ribokinase-like"/>
</dbReference>
<dbReference type="PROSITE" id="PS01050">
    <property type="entry name" value="YJEF_C_2"/>
    <property type="match status" value="1"/>
</dbReference>
<dbReference type="InterPro" id="IPR036652">
    <property type="entry name" value="YjeF_N_dom_sf"/>
</dbReference>
<evidence type="ECO:0000256" key="8">
    <source>
        <dbReference type="ARBA" id="ARBA00023239"/>
    </source>
</evidence>
<accession>A0A537IND3</accession>
<dbReference type="GO" id="GO:0052855">
    <property type="term" value="F:ADP-dependent NAD(P)H-hydrate dehydratase activity"/>
    <property type="evidence" value="ECO:0007669"/>
    <property type="project" value="UniProtKB-UniRule"/>
</dbReference>
<dbReference type="SUPFAM" id="SSF53613">
    <property type="entry name" value="Ribokinase-like"/>
    <property type="match status" value="1"/>
</dbReference>
<dbReference type="InterPro" id="IPR000631">
    <property type="entry name" value="CARKD"/>
</dbReference>
<evidence type="ECO:0000256" key="13">
    <source>
        <dbReference type="SAM" id="MobiDB-lite"/>
    </source>
</evidence>
<evidence type="ECO:0000256" key="1">
    <source>
        <dbReference type="ARBA" id="ARBA00001958"/>
    </source>
</evidence>
<dbReference type="EMBL" id="VBAP01000079">
    <property type="protein sequence ID" value="TMI72830.1"/>
    <property type="molecule type" value="Genomic_DNA"/>
</dbReference>
<feature type="binding site" evidence="12">
    <location>
        <begin position="337"/>
        <end position="341"/>
    </location>
    <ligand>
        <name>AMP</name>
        <dbReference type="ChEBI" id="CHEBI:456215"/>
    </ligand>
</feature>
<keyword evidence="7 12" id="KW-0520">NAD</keyword>
<evidence type="ECO:0000256" key="2">
    <source>
        <dbReference type="ARBA" id="ARBA00006001"/>
    </source>
</evidence>
<keyword evidence="5 12" id="KW-0067">ATP-binding</keyword>
<keyword evidence="8 12" id="KW-0456">Lyase</keyword>
<dbReference type="SUPFAM" id="SSF64153">
    <property type="entry name" value="YjeF N-terminal domain-like"/>
    <property type="match status" value="1"/>
</dbReference>
<keyword evidence="4 12" id="KW-0547">Nucleotide-binding</keyword>
<dbReference type="GO" id="GO:0046496">
    <property type="term" value="P:nicotinamide nucleotide metabolic process"/>
    <property type="evidence" value="ECO:0007669"/>
    <property type="project" value="UniProtKB-UniRule"/>
</dbReference>
<dbReference type="Gene3D" id="3.40.1190.20">
    <property type="match status" value="1"/>
</dbReference>
<comment type="catalytic activity">
    <reaction evidence="11 12">
        <text>(6S)-NADPHX + ADP = AMP + phosphate + NADPH + H(+)</text>
        <dbReference type="Rhea" id="RHEA:32235"/>
        <dbReference type="ChEBI" id="CHEBI:15378"/>
        <dbReference type="ChEBI" id="CHEBI:43474"/>
        <dbReference type="ChEBI" id="CHEBI:57783"/>
        <dbReference type="ChEBI" id="CHEBI:64076"/>
        <dbReference type="ChEBI" id="CHEBI:456215"/>
        <dbReference type="ChEBI" id="CHEBI:456216"/>
        <dbReference type="EC" id="4.2.1.136"/>
    </reaction>
</comment>
<dbReference type="GO" id="GO:0052856">
    <property type="term" value="F:NAD(P)HX epimerase activity"/>
    <property type="evidence" value="ECO:0007669"/>
    <property type="project" value="TreeGrafter"/>
</dbReference>
<dbReference type="AlphaFoldDB" id="A0A537IND3"/>
<comment type="subunit">
    <text evidence="12">Homotetramer.</text>
</comment>
<comment type="similarity">
    <text evidence="12">Belongs to the NnrD/CARKD family.</text>
</comment>
<dbReference type="PROSITE" id="PS51385">
    <property type="entry name" value="YJEF_N"/>
    <property type="match status" value="1"/>
</dbReference>
<evidence type="ECO:0000256" key="7">
    <source>
        <dbReference type="ARBA" id="ARBA00023027"/>
    </source>
</evidence>
<evidence type="ECO:0000256" key="5">
    <source>
        <dbReference type="ARBA" id="ARBA00022840"/>
    </source>
</evidence>
<evidence type="ECO:0000256" key="3">
    <source>
        <dbReference type="ARBA" id="ARBA00009524"/>
    </source>
</evidence>
<feature type="binding site" evidence="12">
    <location>
        <position position="367"/>
    </location>
    <ligand>
        <name>(6S)-NADPHX</name>
        <dbReference type="ChEBI" id="CHEBI:64076"/>
    </ligand>
</feature>
<dbReference type="CDD" id="cd01171">
    <property type="entry name" value="YXKO-related"/>
    <property type="match status" value="1"/>
</dbReference>
<comment type="cofactor">
    <cofactor evidence="12">
        <name>Mg(2+)</name>
        <dbReference type="ChEBI" id="CHEBI:18420"/>
    </cofactor>
</comment>
<comment type="similarity">
    <text evidence="3">In the C-terminal section; belongs to the NnrD/CARKD family.</text>
</comment>
<proteinExistence type="inferred from homology"/>
<dbReference type="PROSITE" id="PS51383">
    <property type="entry name" value="YJEF_C_3"/>
    <property type="match status" value="1"/>
</dbReference>
<dbReference type="GO" id="GO:0110051">
    <property type="term" value="P:metabolite repair"/>
    <property type="evidence" value="ECO:0007669"/>
    <property type="project" value="TreeGrafter"/>
</dbReference>
<evidence type="ECO:0000256" key="10">
    <source>
        <dbReference type="ARBA" id="ARBA00048238"/>
    </source>
</evidence>
<feature type="binding site" evidence="12">
    <location>
        <position position="366"/>
    </location>
    <ligand>
        <name>AMP</name>
        <dbReference type="ChEBI" id="CHEBI:456215"/>
    </ligand>
</feature>
<organism evidence="16 17">
    <name type="scientific">Candidatus Segetimicrobium genomatis</name>
    <dbReference type="NCBI Taxonomy" id="2569760"/>
    <lineage>
        <taxon>Bacteria</taxon>
        <taxon>Bacillati</taxon>
        <taxon>Candidatus Sysuimicrobiota</taxon>
        <taxon>Candidatus Sysuimicrobiia</taxon>
        <taxon>Candidatus Sysuimicrobiales</taxon>
        <taxon>Candidatus Segetimicrobiaceae</taxon>
        <taxon>Candidatus Segetimicrobium</taxon>
    </lineage>
</organism>
<dbReference type="InterPro" id="IPR017953">
    <property type="entry name" value="Carbohydrate_kinase_pred_CS"/>
</dbReference>
<evidence type="ECO:0000259" key="14">
    <source>
        <dbReference type="PROSITE" id="PS51383"/>
    </source>
</evidence>
<evidence type="ECO:0000256" key="9">
    <source>
        <dbReference type="ARBA" id="ARBA00025153"/>
    </source>
</evidence>
<dbReference type="GO" id="GO:0005524">
    <property type="term" value="F:ATP binding"/>
    <property type="evidence" value="ECO:0007669"/>
    <property type="project" value="UniProtKB-KW"/>
</dbReference>
<dbReference type="Proteomes" id="UP000318834">
    <property type="component" value="Unassembled WGS sequence"/>
</dbReference>
<evidence type="ECO:0000256" key="4">
    <source>
        <dbReference type="ARBA" id="ARBA00022741"/>
    </source>
</evidence>
<reference evidence="16 17" key="1">
    <citation type="journal article" date="2019" name="Nat. Microbiol.">
        <title>Mediterranean grassland soil C-N compound turnover is dependent on rainfall and depth, and is mediated by genomically divergent microorganisms.</title>
        <authorList>
            <person name="Diamond S."/>
            <person name="Andeer P.F."/>
            <person name="Li Z."/>
            <person name="Crits-Christoph A."/>
            <person name="Burstein D."/>
            <person name="Anantharaman K."/>
            <person name="Lane K.R."/>
            <person name="Thomas B.C."/>
            <person name="Pan C."/>
            <person name="Northen T.R."/>
            <person name="Banfield J.F."/>
        </authorList>
    </citation>
    <scope>NUCLEOTIDE SEQUENCE [LARGE SCALE GENOMIC DNA]</scope>
    <source>
        <strain evidence="16">NP_8</strain>
    </source>
</reference>
<feature type="domain" description="YjeF N-terminal" evidence="15">
    <location>
        <begin position="1"/>
        <end position="135"/>
    </location>
</feature>
<evidence type="ECO:0000256" key="12">
    <source>
        <dbReference type="HAMAP-Rule" id="MF_01965"/>
    </source>
</evidence>
<dbReference type="NCBIfam" id="TIGR00196">
    <property type="entry name" value="yjeF_cterm"/>
    <property type="match status" value="1"/>
</dbReference>
<comment type="caution">
    <text evidence="16">The sequence shown here is derived from an EMBL/GenBank/DDBJ whole genome shotgun (WGS) entry which is preliminary data.</text>
</comment>
<feature type="binding site" evidence="12">
    <location>
        <position position="300"/>
    </location>
    <ligand>
        <name>(6S)-NADPHX</name>
        <dbReference type="ChEBI" id="CHEBI:64076"/>
    </ligand>
</feature>
<evidence type="ECO:0000259" key="15">
    <source>
        <dbReference type="PROSITE" id="PS51385"/>
    </source>
</evidence>
<protein>
    <recommendedName>
        <fullName evidence="12">ADP-dependent (S)-NAD(P)H-hydrate dehydratase</fullName>
        <ecNumber evidence="12">4.2.1.136</ecNumber>
    </recommendedName>
    <alternativeName>
        <fullName evidence="12">ADP-dependent NAD(P)HX dehydratase</fullName>
    </alternativeName>
</protein>
<comment type="catalytic activity">
    <reaction evidence="10 12">
        <text>(6S)-NADHX + ADP = AMP + phosphate + NADH + H(+)</text>
        <dbReference type="Rhea" id="RHEA:32223"/>
        <dbReference type="ChEBI" id="CHEBI:15378"/>
        <dbReference type="ChEBI" id="CHEBI:43474"/>
        <dbReference type="ChEBI" id="CHEBI:57945"/>
        <dbReference type="ChEBI" id="CHEBI:64074"/>
        <dbReference type="ChEBI" id="CHEBI:456215"/>
        <dbReference type="ChEBI" id="CHEBI:456216"/>
        <dbReference type="EC" id="4.2.1.136"/>
    </reaction>
</comment>
<dbReference type="Pfam" id="PF03853">
    <property type="entry name" value="YjeF_N"/>
    <property type="match status" value="1"/>
</dbReference>
<dbReference type="PANTHER" id="PTHR12592:SF0">
    <property type="entry name" value="ATP-DEPENDENT (S)-NAD(P)H-HYDRATE DEHYDRATASE"/>
    <property type="match status" value="1"/>
</dbReference>
<comment type="cofactor">
    <cofactor evidence="1">
        <name>K(+)</name>
        <dbReference type="ChEBI" id="CHEBI:29103"/>
    </cofactor>
</comment>
<gene>
    <name evidence="12" type="primary">nnrD</name>
    <name evidence="16" type="ORF">E6H05_10640</name>
</gene>
<comment type="function">
    <text evidence="12">Catalyzes the dehydration of the S-form of NAD(P)HX at the expense of ADP, which is converted to AMP. Together with NAD(P)HX epimerase, which catalyzes the epimerization of the S- and R-forms, the enzyme allows the repair of both epimers of NAD(P)HX, a damaged form of NAD(P)H that is a result of enzymatic or heat-dependent hydration.</text>
</comment>
<evidence type="ECO:0000256" key="11">
    <source>
        <dbReference type="ARBA" id="ARBA00049209"/>
    </source>
</evidence>
<name>A0A537IND3_9BACT</name>
<keyword evidence="6 12" id="KW-0521">NADP</keyword>
<comment type="similarity">
    <text evidence="2">In the N-terminal section; belongs to the NnrE/AIBP family.</text>
</comment>
<feature type="binding site" evidence="12">
    <location>
        <position position="180"/>
    </location>
    <ligand>
        <name>(6S)-NADPHX</name>
        <dbReference type="ChEBI" id="CHEBI:64076"/>
    </ligand>
</feature>
<evidence type="ECO:0000313" key="17">
    <source>
        <dbReference type="Proteomes" id="UP000318834"/>
    </source>
</evidence>
<dbReference type="Pfam" id="PF01256">
    <property type="entry name" value="Carb_kinase"/>
    <property type="match status" value="1"/>
</dbReference>
<feature type="domain" description="YjeF C-terminal" evidence="14">
    <location>
        <begin position="145"/>
        <end position="426"/>
    </location>
</feature>
<dbReference type="Gene3D" id="3.40.50.10260">
    <property type="entry name" value="YjeF N-terminal domain"/>
    <property type="match status" value="1"/>
</dbReference>
<dbReference type="EC" id="4.2.1.136" evidence="12"/>
<dbReference type="PANTHER" id="PTHR12592">
    <property type="entry name" value="ATP-DEPENDENT (S)-NAD(P)H-HYDRATE DEHYDRATASE FAMILY MEMBER"/>
    <property type="match status" value="1"/>
</dbReference>
<feature type="binding site" evidence="12">
    <location>
        <position position="250"/>
    </location>
    <ligand>
        <name>(6S)-NADPHX</name>
        <dbReference type="ChEBI" id="CHEBI:64076"/>
    </ligand>
</feature>
<dbReference type="HAMAP" id="MF_01965">
    <property type="entry name" value="NADHX_dehydratase"/>
    <property type="match status" value="1"/>
</dbReference>
<feature type="region of interest" description="Disordered" evidence="13">
    <location>
        <begin position="474"/>
        <end position="501"/>
    </location>
</feature>